<dbReference type="EMBL" id="UINC01189630">
    <property type="protein sequence ID" value="SVE03404.1"/>
    <property type="molecule type" value="Genomic_DNA"/>
</dbReference>
<organism evidence="1">
    <name type="scientific">marine metagenome</name>
    <dbReference type="NCBI Taxonomy" id="408172"/>
    <lineage>
        <taxon>unclassified sequences</taxon>
        <taxon>metagenomes</taxon>
        <taxon>ecological metagenomes</taxon>
    </lineage>
</organism>
<protein>
    <submittedName>
        <fullName evidence="1">Uncharacterized protein</fullName>
    </submittedName>
</protein>
<proteinExistence type="predicted"/>
<sequence length="175" mass="20521">MSMDRSRYVSRLLSSSDDLTQEIFLALVRASSPIRIGKEKKNIMYKNVRRTFPTVKRYVSKEISFFKSNNVKELIFILGEKLNQEAMESMLFTEFIENKRQYKMRINDDRDAATRLHAFNDHIRITSSKGCIEEKSIIVRMIYALMGINPYRNFDTDRQVSLKEASLKIDFEAGK</sequence>
<feature type="non-terminal residue" evidence="1">
    <location>
        <position position="175"/>
    </location>
</feature>
<name>A0A383A6Z1_9ZZZZ</name>
<evidence type="ECO:0000313" key="1">
    <source>
        <dbReference type="EMBL" id="SVE03404.1"/>
    </source>
</evidence>
<reference evidence="1" key="1">
    <citation type="submission" date="2018-05" db="EMBL/GenBank/DDBJ databases">
        <authorList>
            <person name="Lanie J.A."/>
            <person name="Ng W.-L."/>
            <person name="Kazmierczak K.M."/>
            <person name="Andrzejewski T.M."/>
            <person name="Davidsen T.M."/>
            <person name="Wayne K.J."/>
            <person name="Tettelin H."/>
            <person name="Glass J.I."/>
            <person name="Rusch D."/>
            <person name="Podicherti R."/>
            <person name="Tsui H.-C.T."/>
            <person name="Winkler M.E."/>
        </authorList>
    </citation>
    <scope>NUCLEOTIDE SEQUENCE</scope>
</reference>
<gene>
    <name evidence="1" type="ORF">METZ01_LOCUS456258</name>
</gene>
<accession>A0A383A6Z1</accession>
<dbReference type="AlphaFoldDB" id="A0A383A6Z1"/>